<keyword evidence="2" id="KW-1185">Reference proteome</keyword>
<reference evidence="1 2" key="1">
    <citation type="journal article" date="2018" name="ISME J.">
        <title>Endosymbiont genomes yield clues of tubeworm success.</title>
        <authorList>
            <person name="Li Y."/>
            <person name="Liles M.R."/>
            <person name="Halanych K.M."/>
        </authorList>
    </citation>
    <scope>NUCLEOTIDE SEQUENCE [LARGE SCALE GENOMIC DNA]</scope>
    <source>
        <strain evidence="1">A1464</strain>
    </source>
</reference>
<sequence length="302" mass="35310">MSDNRVRLPVGSIIDEKYKVIEYMQDEDTSNSLVYKVSDLRSNINDNLDYFMSDFKVNDDNYTYIFQEYYPEKGCVRSLDGAVYLDELEMTEDQFSYGRALFFKEYIRVSKAGSNCKYGRAIDYVTFNETVYTMFYYKDFEYQKKLNTVLSYTDIPDVLLPSHEDKLELVATLNNTDILISGGDFNNKVYLNYIDKALDAFSLSLRSSLEADTTHLRELIYELDRFEGTDEGEEVSSCIDIDESILKDRLDKELADDSEWNVLRFLCKSDDQFFDWCIPGNCGGVLMSRNGRIFRRWNTWIA</sequence>
<evidence type="ECO:0000313" key="1">
    <source>
        <dbReference type="EMBL" id="RDH84080.1"/>
    </source>
</evidence>
<name>A0A370DHS6_9GAMM</name>
<organism evidence="1 2">
    <name type="scientific">endosymbiont of Galathealinum brachiosum</name>
    <dbReference type="NCBI Taxonomy" id="2200906"/>
    <lineage>
        <taxon>Bacteria</taxon>
        <taxon>Pseudomonadati</taxon>
        <taxon>Pseudomonadota</taxon>
        <taxon>Gammaproteobacteria</taxon>
        <taxon>sulfur-oxidizing symbionts</taxon>
    </lineage>
</organism>
<gene>
    <name evidence="1" type="ORF">DIZ80_08070</name>
</gene>
<dbReference type="AlphaFoldDB" id="A0A370DHS6"/>
<protein>
    <submittedName>
        <fullName evidence="1">Uncharacterized protein</fullName>
    </submittedName>
</protein>
<proteinExistence type="predicted"/>
<dbReference type="Proteomes" id="UP000254266">
    <property type="component" value="Unassembled WGS sequence"/>
</dbReference>
<dbReference type="EMBL" id="QFXC01000008">
    <property type="protein sequence ID" value="RDH84080.1"/>
    <property type="molecule type" value="Genomic_DNA"/>
</dbReference>
<comment type="caution">
    <text evidence="1">The sequence shown here is derived from an EMBL/GenBank/DDBJ whole genome shotgun (WGS) entry which is preliminary data.</text>
</comment>
<accession>A0A370DHS6</accession>
<evidence type="ECO:0000313" key="2">
    <source>
        <dbReference type="Proteomes" id="UP000254266"/>
    </source>
</evidence>